<sequence length="82" mass="8995">MGGEGVPAPAISAVLHDDDLLGEILIHAAFPTSLVRTALPLSDLRAWFLHQNYRQHPTSVPGFYIKTTVNTPRFVSFPTPAR</sequence>
<reference evidence="1" key="1">
    <citation type="submission" date="2015-06" db="UniProtKB">
        <authorList>
            <consortium name="EnsemblPlants"/>
        </authorList>
    </citation>
    <scope>IDENTIFICATION</scope>
</reference>
<organism evidence="1">
    <name type="scientific">Aegilops tauschii</name>
    <name type="common">Tausch's goatgrass</name>
    <name type="synonym">Aegilops squarrosa</name>
    <dbReference type="NCBI Taxonomy" id="37682"/>
    <lineage>
        <taxon>Eukaryota</taxon>
        <taxon>Viridiplantae</taxon>
        <taxon>Streptophyta</taxon>
        <taxon>Embryophyta</taxon>
        <taxon>Tracheophyta</taxon>
        <taxon>Spermatophyta</taxon>
        <taxon>Magnoliopsida</taxon>
        <taxon>Liliopsida</taxon>
        <taxon>Poales</taxon>
        <taxon>Poaceae</taxon>
        <taxon>BOP clade</taxon>
        <taxon>Pooideae</taxon>
        <taxon>Triticodae</taxon>
        <taxon>Triticeae</taxon>
        <taxon>Triticinae</taxon>
        <taxon>Aegilops</taxon>
    </lineage>
</organism>
<accession>N1QZG7</accession>
<protein>
    <submittedName>
        <fullName evidence="1">Uncharacterized protein</fullName>
    </submittedName>
</protein>
<dbReference type="AlphaFoldDB" id="N1QZG7"/>
<name>N1QZG7_AEGTA</name>
<proteinExistence type="predicted"/>
<evidence type="ECO:0000313" key="1">
    <source>
        <dbReference type="EnsemblPlants" id="EMT16989"/>
    </source>
</evidence>
<dbReference type="EnsemblPlants" id="EMT16989">
    <property type="protein sequence ID" value="EMT16989"/>
    <property type="gene ID" value="F775_43044"/>
</dbReference>